<keyword evidence="1" id="KW-0472">Membrane</keyword>
<dbReference type="Pfam" id="PF04346">
    <property type="entry name" value="EutH"/>
    <property type="match status" value="1"/>
</dbReference>
<dbReference type="Proteomes" id="UP000254712">
    <property type="component" value="Unassembled WGS sequence"/>
</dbReference>
<feature type="transmembrane region" description="Helical" evidence="1">
    <location>
        <begin position="6"/>
        <end position="24"/>
    </location>
</feature>
<dbReference type="InterPro" id="IPR007441">
    <property type="entry name" value="EutH"/>
</dbReference>
<reference evidence="2 3" key="1">
    <citation type="submission" date="2018-06" db="EMBL/GenBank/DDBJ databases">
        <authorList>
            <consortium name="Pathogen Informatics"/>
            <person name="Doyle S."/>
        </authorList>
    </citation>
    <scope>NUCLEOTIDE SEQUENCE [LARGE SCALE GENOMIC DNA]</scope>
    <source>
        <strain evidence="2 3">NCTC8261</strain>
    </source>
</reference>
<gene>
    <name evidence="2" type="ORF">NCTC8261_02140</name>
</gene>
<name>A0A379WQI5_SALET</name>
<keyword evidence="1" id="KW-0812">Transmembrane</keyword>
<dbReference type="EMBL" id="UGXT01000002">
    <property type="protein sequence ID" value="SUH35898.1"/>
    <property type="molecule type" value="Genomic_DNA"/>
</dbReference>
<keyword evidence="1" id="KW-1133">Transmembrane helix</keyword>
<dbReference type="PANTHER" id="PTHR40089">
    <property type="entry name" value="ETHANOLAMINE UTILIZATION PROTEIN EUTH"/>
    <property type="match status" value="1"/>
</dbReference>
<feature type="transmembrane region" description="Helical" evidence="1">
    <location>
        <begin position="57"/>
        <end position="81"/>
    </location>
</feature>
<proteinExistence type="predicted"/>
<sequence length="101" mass="10680">MGINEIIMYIMMFFMLIAAVDRILSQFGGSARFLGKFGKSIEGSGGQFEEGFMAMGALGLAMVGMTALAPVLAHVLGPIIIPVYEMLGANPFHVCGYATGL</sequence>
<evidence type="ECO:0000313" key="3">
    <source>
        <dbReference type="Proteomes" id="UP000254712"/>
    </source>
</evidence>
<dbReference type="AlphaFoldDB" id="A0A379WQI5"/>
<accession>A0A379WQI5</accession>
<organism evidence="2 3">
    <name type="scientific">Salmonella enterica I</name>
    <dbReference type="NCBI Taxonomy" id="59201"/>
    <lineage>
        <taxon>Bacteria</taxon>
        <taxon>Pseudomonadati</taxon>
        <taxon>Pseudomonadota</taxon>
        <taxon>Gammaproteobacteria</taxon>
        <taxon>Enterobacterales</taxon>
        <taxon>Enterobacteriaceae</taxon>
        <taxon>Salmonella</taxon>
    </lineage>
</organism>
<evidence type="ECO:0000313" key="2">
    <source>
        <dbReference type="EMBL" id="SUH35898.1"/>
    </source>
</evidence>
<evidence type="ECO:0000256" key="1">
    <source>
        <dbReference type="SAM" id="Phobius"/>
    </source>
</evidence>
<dbReference type="PANTHER" id="PTHR40089:SF1">
    <property type="entry name" value="ETHANOLAMINE PERMEASE EUTH-RELATED"/>
    <property type="match status" value="1"/>
</dbReference>
<dbReference type="GO" id="GO:0034228">
    <property type="term" value="F:ethanolamine transmembrane transporter activity"/>
    <property type="evidence" value="ECO:0007669"/>
    <property type="project" value="InterPro"/>
</dbReference>
<dbReference type="GO" id="GO:0005886">
    <property type="term" value="C:plasma membrane"/>
    <property type="evidence" value="ECO:0007669"/>
    <property type="project" value="TreeGrafter"/>
</dbReference>
<protein>
    <submittedName>
        <fullName evidence="2">Ethanolamine utilization protein EutH</fullName>
    </submittedName>
</protein>